<dbReference type="AlphaFoldDB" id="A0ABD6E5M2"/>
<name>A0ABD6E5M2_9EURY</name>
<gene>
    <name evidence="1" type="ORF">ACFSAS_17735</name>
</gene>
<keyword evidence="2" id="KW-1185">Reference proteome</keyword>
<dbReference type="EMBL" id="JBHUDP010000012">
    <property type="protein sequence ID" value="MFD1687440.1"/>
    <property type="molecule type" value="Genomic_DNA"/>
</dbReference>
<proteinExistence type="predicted"/>
<sequence length="253" mass="26035">MQRRKFVIGLGALATGSAAAVGTGAVTSVRADRGYQVDVAGDENAYVGLTGNTDSPFVNQSNSTLSLDFASDSGNGGEGVNVGVTEARPAFEIKNQSTETLHIQVENPLSNNDLTTTASGNDASEANITVPAGIDFQFIAVPKGDANNLSVGEFGVIGRDSVPSTGPDFGSTTGQKSIRKHPGATGYNFIEKAGYVELGAGNSIDVIARVIASETVLGEGSPSIPDVDFTVEAFSDPQWVSGDNIFGAEETPE</sequence>
<evidence type="ECO:0000313" key="2">
    <source>
        <dbReference type="Proteomes" id="UP001597092"/>
    </source>
</evidence>
<organism evidence="1 2">
    <name type="scientific">Halobellus litoreus</name>
    <dbReference type="NCBI Taxonomy" id="755310"/>
    <lineage>
        <taxon>Archaea</taxon>
        <taxon>Methanobacteriati</taxon>
        <taxon>Methanobacteriota</taxon>
        <taxon>Stenosarchaea group</taxon>
        <taxon>Halobacteria</taxon>
        <taxon>Halobacteriales</taxon>
        <taxon>Haloferacaceae</taxon>
        <taxon>Halobellus</taxon>
    </lineage>
</organism>
<dbReference type="Proteomes" id="UP001597092">
    <property type="component" value="Unassembled WGS sequence"/>
</dbReference>
<evidence type="ECO:0000313" key="1">
    <source>
        <dbReference type="EMBL" id="MFD1687440.1"/>
    </source>
</evidence>
<protein>
    <recommendedName>
        <fullName evidence="3">SipW-cognate class signal peptide</fullName>
    </recommendedName>
</protein>
<comment type="caution">
    <text evidence="1">The sequence shown here is derived from an EMBL/GenBank/DDBJ whole genome shotgun (WGS) entry which is preliminary data.</text>
</comment>
<accession>A0ABD6E5M2</accession>
<dbReference type="RefSeq" id="WP_256305627.1">
    <property type="nucleotide sequence ID" value="NZ_JANHAW010000001.1"/>
</dbReference>
<reference evidence="1 2" key="1">
    <citation type="journal article" date="2019" name="Int. J. Syst. Evol. Microbiol.">
        <title>The Global Catalogue of Microorganisms (GCM) 10K type strain sequencing project: providing services to taxonomists for standard genome sequencing and annotation.</title>
        <authorList>
            <consortium name="The Broad Institute Genomics Platform"/>
            <consortium name="The Broad Institute Genome Sequencing Center for Infectious Disease"/>
            <person name="Wu L."/>
            <person name="Ma J."/>
        </authorList>
    </citation>
    <scope>NUCLEOTIDE SEQUENCE [LARGE SCALE GENOMIC DNA]</scope>
    <source>
        <strain evidence="1 2">CGMCC 1.10387</strain>
    </source>
</reference>
<evidence type="ECO:0008006" key="3">
    <source>
        <dbReference type="Google" id="ProtNLM"/>
    </source>
</evidence>